<name>A0A1M4PKJ9_9FIRM</name>
<evidence type="ECO:0000313" key="2">
    <source>
        <dbReference type="Proteomes" id="UP000245423"/>
    </source>
</evidence>
<evidence type="ECO:0000313" key="1">
    <source>
        <dbReference type="EMBL" id="SHD75966.1"/>
    </source>
</evidence>
<keyword evidence="2" id="KW-1185">Reference proteome</keyword>
<dbReference type="EMBL" id="LT669839">
    <property type="protein sequence ID" value="SHD75966.1"/>
    <property type="molecule type" value="Genomic_DNA"/>
</dbReference>
<sequence length="52" mass="6011">MIASGGNLIFRSLTEHTSYKKVSHIWTNTYIKTINWDYTGRKLGVIIIIEVK</sequence>
<organism evidence="1 2">
    <name type="scientific">[Clostridium] ultunense Esp</name>
    <dbReference type="NCBI Taxonomy" id="1288971"/>
    <lineage>
        <taxon>Bacteria</taxon>
        <taxon>Bacillati</taxon>
        <taxon>Bacillota</taxon>
        <taxon>Tissierellia</taxon>
        <taxon>Tissierellales</taxon>
        <taxon>Tepidimicrobiaceae</taxon>
        <taxon>Schnuerera</taxon>
    </lineage>
</organism>
<accession>A0A1M4PKJ9</accession>
<dbReference type="Proteomes" id="UP000245423">
    <property type="component" value="Chromosome 1"/>
</dbReference>
<dbReference type="AlphaFoldDB" id="A0A1M4PKJ9"/>
<protein>
    <submittedName>
        <fullName evidence="1">Uncharacterized protein</fullName>
    </submittedName>
</protein>
<reference evidence="1 2" key="1">
    <citation type="submission" date="2016-11" db="EMBL/GenBank/DDBJ databases">
        <authorList>
            <person name="Manzoor S."/>
        </authorList>
    </citation>
    <scope>NUCLEOTIDE SEQUENCE [LARGE SCALE GENOMIC DNA]</scope>
    <source>
        <strain evidence="1">Clostridium ultunense strain Esp</strain>
    </source>
</reference>
<gene>
    <name evidence="1" type="ORF">CUESP1_0582</name>
</gene>
<proteinExistence type="predicted"/>